<dbReference type="InterPro" id="IPR050134">
    <property type="entry name" value="NAD-dep_sirtuin_deacylases"/>
</dbReference>
<dbReference type="GO" id="GO:0005634">
    <property type="term" value="C:nucleus"/>
    <property type="evidence" value="ECO:0007669"/>
    <property type="project" value="TreeGrafter"/>
</dbReference>
<sequence length="333" mass="35722">MPSRLPTDVSSLAKFIVSPECRSIAILTGAGVSVAAGIPDFRSPGGMYDTLRPELITATAAQRRAMAADPTAVVLKDMFFANAFPYLEVRRPFILGTRERRWRATLSHRFAELLHAKTGKLTRLYTQNIDGLDYQTALPTEKIVAVHGSIGKVACEGCGAPMEFDAFCAEVRARIKDLYGVDSAAPAESTPIPCPACHRPLVKPTTVLFGSSLPAEFFERSAEDLPSVDLLLVAGTSLVVSPANSLVYRVPDSAVRAVINAEPVGQELGIRYSPGGRDLFLGGECDDTFLALMVQLGWADDLARLDAELPAASQKRLRALLAAGVGDDDFTTV</sequence>
<dbReference type="InterPro" id="IPR026590">
    <property type="entry name" value="Ssirtuin_cat_dom"/>
</dbReference>
<evidence type="ECO:0000256" key="4">
    <source>
        <dbReference type="ARBA" id="ARBA00022833"/>
    </source>
</evidence>
<dbReference type="KEGG" id="ehx:EMIHUDRAFT_218522"/>
<dbReference type="PROSITE" id="PS50305">
    <property type="entry name" value="SIRTUIN"/>
    <property type="match status" value="1"/>
</dbReference>
<dbReference type="Gene3D" id="3.40.50.1220">
    <property type="entry name" value="TPP-binding domain"/>
    <property type="match status" value="1"/>
</dbReference>
<dbReference type="PANTHER" id="PTHR11085:SF6">
    <property type="entry name" value="NAD-DEPENDENT PROTEIN DEACETYLASE SIRTUIN-2"/>
    <property type="match status" value="1"/>
</dbReference>
<dbReference type="GO" id="GO:0070403">
    <property type="term" value="F:NAD+ binding"/>
    <property type="evidence" value="ECO:0007669"/>
    <property type="project" value="InterPro"/>
</dbReference>
<reference evidence="8" key="2">
    <citation type="submission" date="2024-10" db="UniProtKB">
        <authorList>
            <consortium name="EnsemblProtists"/>
        </authorList>
    </citation>
    <scope>IDENTIFICATION</scope>
</reference>
<evidence type="ECO:0000256" key="3">
    <source>
        <dbReference type="ARBA" id="ARBA00022723"/>
    </source>
</evidence>
<dbReference type="OMA" id="MATEMHA"/>
<proteinExistence type="predicted"/>
<evidence type="ECO:0000259" key="7">
    <source>
        <dbReference type="PROSITE" id="PS50305"/>
    </source>
</evidence>
<comment type="cofactor">
    <cofactor evidence="1">
        <name>Zn(2+)</name>
        <dbReference type="ChEBI" id="CHEBI:29105"/>
    </cofactor>
</comment>
<keyword evidence="4 6" id="KW-0862">Zinc</keyword>
<accession>A0A0D3I8F6</accession>
<feature type="domain" description="Deacetylase sirtuin-type" evidence="7">
    <location>
        <begin position="2"/>
        <end position="299"/>
    </location>
</feature>
<dbReference type="Gene3D" id="3.30.1600.10">
    <property type="entry name" value="SIR2/SIRT2 'Small Domain"/>
    <property type="match status" value="1"/>
</dbReference>
<keyword evidence="3 6" id="KW-0479">Metal-binding</keyword>
<evidence type="ECO:0000256" key="6">
    <source>
        <dbReference type="PROSITE-ProRule" id="PRU00236"/>
    </source>
</evidence>
<dbReference type="EnsemblProtists" id="EOD07541">
    <property type="protein sequence ID" value="EOD07541"/>
    <property type="gene ID" value="EMIHUDRAFT_218522"/>
</dbReference>
<dbReference type="InterPro" id="IPR003000">
    <property type="entry name" value="Sirtuin"/>
</dbReference>
<evidence type="ECO:0000256" key="5">
    <source>
        <dbReference type="ARBA" id="ARBA00023027"/>
    </source>
</evidence>
<evidence type="ECO:0000256" key="1">
    <source>
        <dbReference type="ARBA" id="ARBA00001947"/>
    </source>
</evidence>
<feature type="active site" description="Proton acceptor" evidence="6">
    <location>
        <position position="147"/>
    </location>
</feature>
<evidence type="ECO:0000313" key="9">
    <source>
        <dbReference type="Proteomes" id="UP000013827"/>
    </source>
</evidence>
<dbReference type="RefSeq" id="XP_005759970.1">
    <property type="nucleotide sequence ID" value="XM_005759913.1"/>
</dbReference>
<dbReference type="AlphaFoldDB" id="A0A0D3I8F6"/>
<dbReference type="InterPro" id="IPR026591">
    <property type="entry name" value="Sirtuin_cat_small_dom_sf"/>
</dbReference>
<evidence type="ECO:0000256" key="2">
    <source>
        <dbReference type="ARBA" id="ARBA00022679"/>
    </source>
</evidence>
<feature type="binding site" evidence="6">
    <location>
        <position position="155"/>
    </location>
    <ligand>
        <name>Zn(2+)</name>
        <dbReference type="ChEBI" id="CHEBI:29105"/>
    </ligand>
</feature>
<keyword evidence="9" id="KW-1185">Reference proteome</keyword>
<dbReference type="PANTHER" id="PTHR11085">
    <property type="entry name" value="NAD-DEPENDENT PROTEIN DEACYLASE SIRTUIN-5, MITOCHONDRIAL-RELATED"/>
    <property type="match status" value="1"/>
</dbReference>
<feature type="binding site" evidence="6">
    <location>
        <position position="158"/>
    </location>
    <ligand>
        <name>Zn(2+)</name>
        <dbReference type="ChEBI" id="CHEBI:29105"/>
    </ligand>
</feature>
<keyword evidence="5" id="KW-0520">NAD</keyword>
<reference evidence="9" key="1">
    <citation type="journal article" date="2013" name="Nature">
        <title>Pan genome of the phytoplankton Emiliania underpins its global distribution.</title>
        <authorList>
            <person name="Read B.A."/>
            <person name="Kegel J."/>
            <person name="Klute M.J."/>
            <person name="Kuo A."/>
            <person name="Lefebvre S.C."/>
            <person name="Maumus F."/>
            <person name="Mayer C."/>
            <person name="Miller J."/>
            <person name="Monier A."/>
            <person name="Salamov A."/>
            <person name="Young J."/>
            <person name="Aguilar M."/>
            <person name="Claverie J.M."/>
            <person name="Frickenhaus S."/>
            <person name="Gonzalez K."/>
            <person name="Herman E.K."/>
            <person name="Lin Y.C."/>
            <person name="Napier J."/>
            <person name="Ogata H."/>
            <person name="Sarno A.F."/>
            <person name="Shmutz J."/>
            <person name="Schroeder D."/>
            <person name="de Vargas C."/>
            <person name="Verret F."/>
            <person name="von Dassow P."/>
            <person name="Valentin K."/>
            <person name="Van de Peer Y."/>
            <person name="Wheeler G."/>
            <person name="Dacks J.B."/>
            <person name="Delwiche C.F."/>
            <person name="Dyhrman S.T."/>
            <person name="Glockner G."/>
            <person name="John U."/>
            <person name="Richards T."/>
            <person name="Worden A.Z."/>
            <person name="Zhang X."/>
            <person name="Grigoriev I.V."/>
            <person name="Allen A.E."/>
            <person name="Bidle K."/>
            <person name="Borodovsky M."/>
            <person name="Bowler C."/>
            <person name="Brownlee C."/>
            <person name="Cock J.M."/>
            <person name="Elias M."/>
            <person name="Gladyshev V.N."/>
            <person name="Groth M."/>
            <person name="Guda C."/>
            <person name="Hadaegh A."/>
            <person name="Iglesias-Rodriguez M.D."/>
            <person name="Jenkins J."/>
            <person name="Jones B.M."/>
            <person name="Lawson T."/>
            <person name="Leese F."/>
            <person name="Lindquist E."/>
            <person name="Lobanov A."/>
            <person name="Lomsadze A."/>
            <person name="Malik S.B."/>
            <person name="Marsh M.E."/>
            <person name="Mackinder L."/>
            <person name="Mock T."/>
            <person name="Mueller-Roeber B."/>
            <person name="Pagarete A."/>
            <person name="Parker M."/>
            <person name="Probert I."/>
            <person name="Quesneville H."/>
            <person name="Raines C."/>
            <person name="Rensing S.A."/>
            <person name="Riano-Pachon D.M."/>
            <person name="Richier S."/>
            <person name="Rokitta S."/>
            <person name="Shiraiwa Y."/>
            <person name="Soanes D.M."/>
            <person name="van der Giezen M."/>
            <person name="Wahlund T.M."/>
            <person name="Williams B."/>
            <person name="Wilson W."/>
            <person name="Wolfe G."/>
            <person name="Wurch L.L."/>
        </authorList>
    </citation>
    <scope>NUCLEOTIDE SEQUENCE</scope>
</reference>
<feature type="binding site" evidence="6">
    <location>
        <position position="194"/>
    </location>
    <ligand>
        <name>Zn(2+)</name>
        <dbReference type="ChEBI" id="CHEBI:29105"/>
    </ligand>
</feature>
<protein>
    <recommendedName>
        <fullName evidence="7">Deacetylase sirtuin-type domain-containing protein</fullName>
    </recommendedName>
</protein>
<dbReference type="Pfam" id="PF02146">
    <property type="entry name" value="SIR2"/>
    <property type="match status" value="1"/>
</dbReference>
<dbReference type="eggNOG" id="KOG2682">
    <property type="taxonomic scope" value="Eukaryota"/>
</dbReference>
<dbReference type="GO" id="GO:0046872">
    <property type="term" value="F:metal ion binding"/>
    <property type="evidence" value="ECO:0007669"/>
    <property type="project" value="UniProtKB-KW"/>
</dbReference>
<organism evidence="8 9">
    <name type="scientific">Emiliania huxleyi (strain CCMP1516)</name>
    <dbReference type="NCBI Taxonomy" id="280463"/>
    <lineage>
        <taxon>Eukaryota</taxon>
        <taxon>Haptista</taxon>
        <taxon>Haptophyta</taxon>
        <taxon>Prymnesiophyceae</taxon>
        <taxon>Isochrysidales</taxon>
        <taxon>Noelaerhabdaceae</taxon>
        <taxon>Emiliania</taxon>
    </lineage>
</organism>
<evidence type="ECO:0000313" key="8">
    <source>
        <dbReference type="EnsemblProtists" id="EOD07541"/>
    </source>
</evidence>
<dbReference type="Proteomes" id="UP000013827">
    <property type="component" value="Unassembled WGS sequence"/>
</dbReference>
<dbReference type="InterPro" id="IPR029035">
    <property type="entry name" value="DHS-like_NAD/FAD-binding_dom"/>
</dbReference>
<name>A0A0D3I8F6_EMIH1</name>
<dbReference type="GeneID" id="17253691"/>
<dbReference type="STRING" id="2903.R1D9K4"/>
<keyword evidence="2" id="KW-0808">Transferase</keyword>
<dbReference type="GO" id="GO:0017136">
    <property type="term" value="F:histone deacetylase activity, NAD-dependent"/>
    <property type="evidence" value="ECO:0007669"/>
    <property type="project" value="TreeGrafter"/>
</dbReference>
<dbReference type="PaxDb" id="2903-EOD07541"/>
<dbReference type="HOGENOM" id="CLU_023643_7_4_1"/>
<feature type="binding site" evidence="6">
    <location>
        <position position="197"/>
    </location>
    <ligand>
        <name>Zn(2+)</name>
        <dbReference type="ChEBI" id="CHEBI:29105"/>
    </ligand>
</feature>
<dbReference type="SUPFAM" id="SSF52467">
    <property type="entry name" value="DHS-like NAD/FAD-binding domain"/>
    <property type="match status" value="1"/>
</dbReference>